<dbReference type="InterPro" id="IPR024654">
    <property type="entry name" value="Calcineurin-like_PHP_lpxH"/>
</dbReference>
<dbReference type="Proteomes" id="UP000199225">
    <property type="component" value="Unassembled WGS sequence"/>
</dbReference>
<keyword evidence="4" id="KW-1185">Reference proteome</keyword>
<reference evidence="4" key="1">
    <citation type="submission" date="2016-10" db="EMBL/GenBank/DDBJ databases">
        <authorList>
            <person name="Varghese N."/>
            <person name="Submissions S."/>
        </authorList>
    </citation>
    <scope>NUCLEOTIDE SEQUENCE [LARGE SCALE GENOMIC DNA]</scope>
    <source>
        <strain evidence="4">DSM 4771</strain>
    </source>
</reference>
<dbReference type="OrthoDB" id="9813918at2"/>
<evidence type="ECO:0000313" key="3">
    <source>
        <dbReference type="EMBL" id="SDJ15203.1"/>
    </source>
</evidence>
<dbReference type="PANTHER" id="PTHR42850:SF2">
    <property type="entry name" value="BLL5683 PROTEIN"/>
    <property type="match status" value="1"/>
</dbReference>
<dbReference type="InterPro" id="IPR050126">
    <property type="entry name" value="Ap4A_hydrolase"/>
</dbReference>
<comment type="similarity">
    <text evidence="1">Belongs to the metallophosphoesterase superfamily. YfcE family.</text>
</comment>
<dbReference type="Gene3D" id="3.60.21.10">
    <property type="match status" value="1"/>
</dbReference>
<dbReference type="GO" id="GO:0005737">
    <property type="term" value="C:cytoplasm"/>
    <property type="evidence" value="ECO:0007669"/>
    <property type="project" value="TreeGrafter"/>
</dbReference>
<dbReference type="SUPFAM" id="SSF56300">
    <property type="entry name" value="Metallo-dependent phosphatases"/>
    <property type="match status" value="1"/>
</dbReference>
<evidence type="ECO:0000313" key="4">
    <source>
        <dbReference type="Proteomes" id="UP000199225"/>
    </source>
</evidence>
<proteinExistence type="inferred from homology"/>
<sequence>MSIAYISDIHGNATALEAVLEDIKQQNIDQIVVLGDLCFRGPEPKKSLDLIRKLDAPVIKGNADAWVTRGIRIGEVPEKVIKMMREEQEWTCAQLTDDDMSYLRELPEQVTESIGDKKVYGFHATPDSLFEVVKPDSSDEDLRKAIMEKEEADIYLYGHIHTPYVRHIDGKTVANLGSVGLPFDEDPRASYLIVNEEGPEIRKVSYDIDQAVQKLYDHDYPQADLVANVYRTGKL</sequence>
<dbReference type="EMBL" id="FNEV01000002">
    <property type="protein sequence ID" value="SDJ15203.1"/>
    <property type="molecule type" value="Genomic_DNA"/>
</dbReference>
<dbReference type="InterPro" id="IPR011152">
    <property type="entry name" value="Pesterase_MJ0912"/>
</dbReference>
<dbReference type="STRING" id="86666.SAMN04490247_0976"/>
<accession>A0A1G8REB6</accession>
<evidence type="ECO:0000256" key="1">
    <source>
        <dbReference type="ARBA" id="ARBA00008950"/>
    </source>
</evidence>
<dbReference type="PANTHER" id="PTHR42850">
    <property type="entry name" value="METALLOPHOSPHOESTERASE"/>
    <property type="match status" value="1"/>
</dbReference>
<protein>
    <submittedName>
        <fullName evidence="3">Phosphoesterase, MJ0936 family</fullName>
    </submittedName>
</protein>
<dbReference type="PIRSF" id="PIRSF000883">
    <property type="entry name" value="Pesterase_MJ0912"/>
    <property type="match status" value="1"/>
</dbReference>
<name>A0A1G8REB6_9BACI</name>
<dbReference type="InterPro" id="IPR029052">
    <property type="entry name" value="Metallo-depent_PP-like"/>
</dbReference>
<evidence type="ECO:0000259" key="2">
    <source>
        <dbReference type="Pfam" id="PF12850"/>
    </source>
</evidence>
<gene>
    <name evidence="3" type="ORF">SAMN04490247_0976</name>
</gene>
<feature type="domain" description="Calcineurin-like phosphoesterase" evidence="2">
    <location>
        <begin position="1"/>
        <end position="195"/>
    </location>
</feature>
<organism evidence="3 4">
    <name type="scientific">Salimicrobium halophilum</name>
    <dbReference type="NCBI Taxonomy" id="86666"/>
    <lineage>
        <taxon>Bacteria</taxon>
        <taxon>Bacillati</taxon>
        <taxon>Bacillota</taxon>
        <taxon>Bacilli</taxon>
        <taxon>Bacillales</taxon>
        <taxon>Bacillaceae</taxon>
        <taxon>Salimicrobium</taxon>
    </lineage>
</organism>
<dbReference type="AlphaFoldDB" id="A0A1G8REB6"/>
<dbReference type="RefSeq" id="WP_093192612.1">
    <property type="nucleotide sequence ID" value="NZ_FNEV01000002.1"/>
</dbReference>
<dbReference type="GO" id="GO:0016791">
    <property type="term" value="F:phosphatase activity"/>
    <property type="evidence" value="ECO:0007669"/>
    <property type="project" value="TreeGrafter"/>
</dbReference>
<dbReference type="Pfam" id="PF12850">
    <property type="entry name" value="Metallophos_2"/>
    <property type="match status" value="1"/>
</dbReference>